<feature type="compositionally biased region" description="Basic and acidic residues" evidence="6">
    <location>
        <begin position="176"/>
        <end position="187"/>
    </location>
</feature>
<evidence type="ECO:0000313" key="10">
    <source>
        <dbReference type="Proteomes" id="UP001363622"/>
    </source>
</evidence>
<dbReference type="EMBL" id="JBBPHU010000010">
    <property type="protein sequence ID" value="KAK7512742.1"/>
    <property type="molecule type" value="Genomic_DNA"/>
</dbReference>
<feature type="domain" description="NFACT protein C-terminal" evidence="8">
    <location>
        <begin position="961"/>
        <end position="1063"/>
    </location>
</feature>
<dbReference type="Proteomes" id="UP001363622">
    <property type="component" value="Unassembled WGS sequence"/>
</dbReference>
<feature type="region of interest" description="Disordered" evidence="6">
    <location>
        <begin position="679"/>
        <end position="880"/>
    </location>
</feature>
<evidence type="ECO:0000256" key="1">
    <source>
        <dbReference type="ARBA" id="ARBA00004496"/>
    </source>
</evidence>
<dbReference type="PANTHER" id="PTHR15239">
    <property type="entry name" value="NUCLEAR EXPORT MEDIATOR FACTOR NEMF"/>
    <property type="match status" value="1"/>
</dbReference>
<feature type="compositionally biased region" description="Acidic residues" evidence="6">
    <location>
        <begin position="434"/>
        <end position="454"/>
    </location>
</feature>
<evidence type="ECO:0000259" key="7">
    <source>
        <dbReference type="Pfam" id="PF05670"/>
    </source>
</evidence>
<feature type="compositionally biased region" description="Basic residues" evidence="6">
    <location>
        <begin position="857"/>
        <end position="870"/>
    </location>
</feature>
<organism evidence="9 10">
    <name type="scientific">Phyllosticta citriasiana</name>
    <dbReference type="NCBI Taxonomy" id="595635"/>
    <lineage>
        <taxon>Eukaryota</taxon>
        <taxon>Fungi</taxon>
        <taxon>Dikarya</taxon>
        <taxon>Ascomycota</taxon>
        <taxon>Pezizomycotina</taxon>
        <taxon>Dothideomycetes</taxon>
        <taxon>Dothideomycetes incertae sedis</taxon>
        <taxon>Botryosphaeriales</taxon>
        <taxon>Phyllostictaceae</taxon>
        <taxon>Phyllosticta</taxon>
    </lineage>
</organism>
<comment type="subcellular location">
    <subcellularLocation>
        <location evidence="1">Cytoplasm</location>
    </subcellularLocation>
</comment>
<dbReference type="Gene3D" id="2.30.310.10">
    <property type="entry name" value="ibrinogen binding protein from staphylococcus aureus domain"/>
    <property type="match status" value="1"/>
</dbReference>
<keyword evidence="10" id="KW-1185">Reference proteome</keyword>
<dbReference type="Pfam" id="PF05670">
    <property type="entry name" value="NFACT-R_1"/>
    <property type="match status" value="1"/>
</dbReference>
<dbReference type="InterPro" id="IPR008532">
    <property type="entry name" value="NFACT_RNA-bd"/>
</dbReference>
<proteinExistence type="inferred from homology"/>
<evidence type="ECO:0000256" key="4">
    <source>
        <dbReference type="ARBA" id="ARBA00023054"/>
    </source>
</evidence>
<evidence type="ECO:0000256" key="2">
    <source>
        <dbReference type="ARBA" id="ARBA00008318"/>
    </source>
</evidence>
<evidence type="ECO:0000259" key="8">
    <source>
        <dbReference type="Pfam" id="PF11923"/>
    </source>
</evidence>
<dbReference type="InterPro" id="IPR021846">
    <property type="entry name" value="NFACT-C"/>
</dbReference>
<evidence type="ECO:0000256" key="6">
    <source>
        <dbReference type="SAM" id="MobiDB-lite"/>
    </source>
</evidence>
<feature type="compositionally biased region" description="Basic and acidic residues" evidence="6">
    <location>
        <begin position="922"/>
        <end position="939"/>
    </location>
</feature>
<gene>
    <name evidence="9" type="ORF">IWZ03DRAFT_430461</name>
</gene>
<keyword evidence="3" id="KW-0963">Cytoplasm</keyword>
<feature type="region of interest" description="Disordered" evidence="6">
    <location>
        <begin position="176"/>
        <end position="197"/>
    </location>
</feature>
<dbReference type="Pfam" id="PF11923">
    <property type="entry name" value="NFACT-C"/>
    <property type="match status" value="1"/>
</dbReference>
<evidence type="ECO:0000313" key="9">
    <source>
        <dbReference type="EMBL" id="KAK7512742.1"/>
    </source>
</evidence>
<feature type="region of interest" description="Disordered" evidence="6">
    <location>
        <begin position="1065"/>
        <end position="1098"/>
    </location>
</feature>
<reference evidence="9 10" key="1">
    <citation type="submission" date="2024-04" db="EMBL/GenBank/DDBJ databases">
        <title>Phyllosticta paracitricarpa is synonymous to the EU quarantine fungus P. citricarpa based on phylogenomic analyses.</title>
        <authorList>
            <consortium name="Lawrence Berkeley National Laboratory"/>
            <person name="Van Ingen-Buijs V.A."/>
            <person name="Van Westerhoven A.C."/>
            <person name="Haridas S."/>
            <person name="Skiadas P."/>
            <person name="Martin F."/>
            <person name="Groenewald J.Z."/>
            <person name="Crous P.W."/>
            <person name="Seidl M.F."/>
        </authorList>
    </citation>
    <scope>NUCLEOTIDE SEQUENCE [LARGE SCALE GENOMIC DNA]</scope>
    <source>
        <strain evidence="9 10">CBS 123371</strain>
    </source>
</reference>
<dbReference type="PANTHER" id="PTHR15239:SF6">
    <property type="entry name" value="RIBOSOME QUALITY CONTROL COMPLEX SUBUNIT NEMF"/>
    <property type="match status" value="1"/>
</dbReference>
<evidence type="ECO:0000256" key="5">
    <source>
        <dbReference type="SAM" id="Coils"/>
    </source>
</evidence>
<dbReference type="InterPro" id="IPR051608">
    <property type="entry name" value="RQC_Subunit_NEMF"/>
</dbReference>
<comment type="similarity">
    <text evidence="2">Belongs to the NEMF family.</text>
</comment>
<feature type="coiled-coil region" evidence="5">
    <location>
        <begin position="232"/>
        <end position="262"/>
    </location>
</feature>
<evidence type="ECO:0008006" key="11">
    <source>
        <dbReference type="Google" id="ProtNLM"/>
    </source>
</evidence>
<feature type="compositionally biased region" description="Basic residues" evidence="6">
    <location>
        <begin position="793"/>
        <end position="809"/>
    </location>
</feature>
<sequence>MKQRFSSLDVKVIAHELSNSICTLRVANIYDLSTRIFLFKFQKPNHREQLIVDSGFRCHLTQFSRTTASAPSPFVVRLRKLLKTRRVTKISQVGTDRIIELQFSDGLYRLFLEFYAGGNIVLTDADLNILSLLRTVDEGAEHERLRVGLQYNLSLRQNYNCVPELTKSRVREGLEKALEKQQDAQDHKSKKNKHKDALRRALSTSITELPPMLVDHAFHMTGFDGQTKPELVLEDEAALDRLMAALEEAKRVEAEITGAETARGFIIAKKSANGGQDGNAAEKLLYDDFHPFKPKQFENDPSLAFLEFEGFNKTVDEFFSSIEGQKLESRLQERELAAQRKLEQARKEHQKRIGGLQQVQEVNVRKAEAIQANVDWVSEAVAAVNSLIEKGMDWVEIARLIEREQSQHNPVAEMIKLPLKLHENSVTLLLSEPGVEEDEEDFEGSETESESEDESTAKGKENVKAVDKRLSIDINLGLSPWANAKLYFEQKKTAAQKEERTLQASGKALKSTQKKIETELKKGLNQEKEVLRPVRKQSWFEKFIYFISSEGYLVLGGKDATQNEILYRRHLKKGDVYVHADLQGAASIIIKNNPATPDAPIPPSTLSQAGNLSVATSSAWDSKAVMSAWWVNADQVSKTAPTGEYLTAGGFTIQGKKNFLPPAQLLLGFAVMFQISEESKKNHVKHRVNDVPTPPRPSGSTQETAAEPSKDDDDDSDEDFPDAKLESASENSGDEGENERSNPLQSTGGDKNEESTEEVGGSTNQVNEEPEPEPAVTDPPQKAGKAQEEKKESGKRHLSARERRLLRKGIKPDEIPKASSSGSEQGSEDEDDATSTAPAPSTTSQATTNKAASKPVPRPRGKRGKAKKLAQKYADQDEEDRELALRLLGVKKAGESAAEAKESKQSKEEEAQAAKQRRREQHLRAQEKGLAQEEKRRQALEGALGEDPEADDEQQHGGAVDVDAFTGRPLPDDEIICAVPVCAPWSALATYKYKVKLQPGSVKKGKAVKEILARWDNAFKENRWIDREARDVEKIWPREIETVRAWKESEVYGVVPVGKVRVVQSGGGGGGGGAGGGAKGDNRGAKSARGGRGSKKQR</sequence>
<feature type="region of interest" description="Disordered" evidence="6">
    <location>
        <begin position="893"/>
        <end position="965"/>
    </location>
</feature>
<keyword evidence="4 5" id="KW-0175">Coiled coil</keyword>
<name>A0ABR1KFR5_9PEZI</name>
<feature type="compositionally biased region" description="Gly residues" evidence="6">
    <location>
        <begin position="1065"/>
        <end position="1079"/>
    </location>
</feature>
<feature type="compositionally biased region" description="Basic residues" evidence="6">
    <location>
        <begin position="188"/>
        <end position="197"/>
    </location>
</feature>
<accession>A0ABR1KFR5</accession>
<feature type="region of interest" description="Disordered" evidence="6">
    <location>
        <begin position="432"/>
        <end position="462"/>
    </location>
</feature>
<feature type="compositionally biased region" description="Low complexity" evidence="6">
    <location>
        <begin position="834"/>
        <end position="848"/>
    </location>
</feature>
<dbReference type="Pfam" id="PF05833">
    <property type="entry name" value="NFACT_N"/>
    <property type="match status" value="1"/>
</dbReference>
<feature type="domain" description="NFACT RNA-binding" evidence="7">
    <location>
        <begin position="542"/>
        <end position="655"/>
    </location>
</feature>
<protein>
    <recommendedName>
        <fullName evidence="11">Serologically defined colon cancer antigen 1</fullName>
    </recommendedName>
</protein>
<feature type="compositionally biased region" description="Acidic residues" evidence="6">
    <location>
        <begin position="710"/>
        <end position="720"/>
    </location>
</feature>
<feature type="compositionally biased region" description="Basic and acidic residues" evidence="6">
    <location>
        <begin position="893"/>
        <end position="912"/>
    </location>
</feature>
<evidence type="ECO:0000256" key="3">
    <source>
        <dbReference type="ARBA" id="ARBA00022490"/>
    </source>
</evidence>
<comment type="caution">
    <text evidence="9">The sequence shown here is derived from an EMBL/GenBank/DDBJ whole genome shotgun (WGS) entry which is preliminary data.</text>
</comment>